<dbReference type="RefSeq" id="WP_253775749.1">
    <property type="nucleotide sequence ID" value="NZ_JAMTCK010000012.1"/>
</dbReference>
<feature type="region of interest" description="Disordered" evidence="1">
    <location>
        <begin position="172"/>
        <end position="191"/>
    </location>
</feature>
<evidence type="ECO:0000256" key="1">
    <source>
        <dbReference type="SAM" id="MobiDB-lite"/>
    </source>
</evidence>
<keyword evidence="3" id="KW-1185">Reference proteome</keyword>
<dbReference type="EMBL" id="JAMTCK010000012">
    <property type="protein sequence ID" value="MCP2168174.1"/>
    <property type="molecule type" value="Genomic_DNA"/>
</dbReference>
<evidence type="ECO:0000313" key="2">
    <source>
        <dbReference type="EMBL" id="MCP2168174.1"/>
    </source>
</evidence>
<accession>A0AAE3GIY9</accession>
<comment type="caution">
    <text evidence="2">The sequence shown here is derived from an EMBL/GenBank/DDBJ whole genome shotgun (WGS) entry which is preliminary data.</text>
</comment>
<name>A0AAE3GIY9_9PSEU</name>
<sequence length="212" mass="23128">MFTPDPIPRPAGPPASTTPVRDYLATARHGVDQSYVVLPRTLVESMPLPWQQQMTHLLAELHQAYAHLTWPIYRVVPSRYEKLVDLDEDQLAEVGCMVEIDVDGDLVYRERTGARINNAEDTTVLVSCLDPIPQQHATDTQYTPPRGVPVQTPPATPAPGMPVQGMPVPGTPAQGMPVQQAPGYGPQGAQNYQQAYSQGYSAGHGQPPTGQW</sequence>
<proteinExistence type="predicted"/>
<dbReference type="AlphaFoldDB" id="A0AAE3GIY9"/>
<evidence type="ECO:0000313" key="3">
    <source>
        <dbReference type="Proteomes" id="UP001206128"/>
    </source>
</evidence>
<dbReference type="Proteomes" id="UP001206128">
    <property type="component" value="Unassembled WGS sequence"/>
</dbReference>
<organism evidence="2 3">
    <name type="scientific">Goodfellowiella coeruleoviolacea</name>
    <dbReference type="NCBI Taxonomy" id="334858"/>
    <lineage>
        <taxon>Bacteria</taxon>
        <taxon>Bacillati</taxon>
        <taxon>Actinomycetota</taxon>
        <taxon>Actinomycetes</taxon>
        <taxon>Pseudonocardiales</taxon>
        <taxon>Pseudonocardiaceae</taxon>
        <taxon>Goodfellowiella</taxon>
    </lineage>
</organism>
<protein>
    <submittedName>
        <fullName evidence="2">Uncharacterized protein</fullName>
    </submittedName>
</protein>
<feature type="compositionally biased region" description="Low complexity" evidence="1">
    <location>
        <begin position="179"/>
        <end position="190"/>
    </location>
</feature>
<reference evidence="2" key="1">
    <citation type="submission" date="2022-06" db="EMBL/GenBank/DDBJ databases">
        <title>Genomic Encyclopedia of Archaeal and Bacterial Type Strains, Phase II (KMG-II): from individual species to whole genera.</title>
        <authorList>
            <person name="Goeker M."/>
        </authorList>
    </citation>
    <scope>NUCLEOTIDE SEQUENCE</scope>
    <source>
        <strain evidence="2">DSM 43935</strain>
    </source>
</reference>
<gene>
    <name evidence="2" type="ORF">LX83_005048</name>
</gene>
<feature type="region of interest" description="Disordered" evidence="1">
    <location>
        <begin position="137"/>
        <end position="159"/>
    </location>
</feature>